<dbReference type="InterPro" id="IPR000719">
    <property type="entry name" value="Prot_kinase_dom"/>
</dbReference>
<dbReference type="EMBL" id="JBDODL010000304">
    <property type="protein sequence ID" value="MES1919482.1"/>
    <property type="molecule type" value="Genomic_DNA"/>
</dbReference>
<accession>A0ABV2AIN0</accession>
<keyword evidence="11" id="KW-0472">Membrane</keyword>
<evidence type="ECO:0000313" key="14">
    <source>
        <dbReference type="Proteomes" id="UP001439008"/>
    </source>
</evidence>
<dbReference type="InterPro" id="IPR011009">
    <property type="entry name" value="Kinase-like_dom_sf"/>
</dbReference>
<dbReference type="PANTHER" id="PTHR45998:SF2">
    <property type="entry name" value="SERINE_THREONINE-PROTEIN KINASE 16"/>
    <property type="match status" value="1"/>
</dbReference>
<feature type="domain" description="Protein kinase" evidence="12">
    <location>
        <begin position="55"/>
        <end position="337"/>
    </location>
</feature>
<keyword evidence="11" id="KW-1133">Transmembrane helix</keyword>
<dbReference type="InterPro" id="IPR008271">
    <property type="entry name" value="Ser/Thr_kinase_AS"/>
</dbReference>
<dbReference type="PANTHER" id="PTHR45998">
    <property type="entry name" value="SERINE/THREONINE-PROTEIN KINASE 16"/>
    <property type="match status" value="1"/>
</dbReference>
<evidence type="ECO:0000256" key="3">
    <source>
        <dbReference type="ARBA" id="ARBA00022679"/>
    </source>
</evidence>
<dbReference type="PROSITE" id="PS00107">
    <property type="entry name" value="PROTEIN_KINASE_ATP"/>
    <property type="match status" value="1"/>
</dbReference>
<evidence type="ECO:0000256" key="7">
    <source>
        <dbReference type="ARBA" id="ARBA00047899"/>
    </source>
</evidence>
<dbReference type="PROSITE" id="PS00108">
    <property type="entry name" value="PROTEIN_KINASE_ST"/>
    <property type="match status" value="1"/>
</dbReference>
<keyword evidence="6 9" id="KW-0067">ATP-binding</keyword>
<organism evidence="13 14">
    <name type="scientific">Bonamia ostreae</name>
    <dbReference type="NCBI Taxonomy" id="126728"/>
    <lineage>
        <taxon>Eukaryota</taxon>
        <taxon>Sar</taxon>
        <taxon>Rhizaria</taxon>
        <taxon>Endomyxa</taxon>
        <taxon>Ascetosporea</taxon>
        <taxon>Haplosporida</taxon>
        <taxon>Bonamia</taxon>
    </lineage>
</organism>
<dbReference type="EC" id="2.7.11.1" evidence="1"/>
<comment type="catalytic activity">
    <reaction evidence="7">
        <text>L-threonyl-[protein] + ATP = O-phospho-L-threonyl-[protein] + ADP + H(+)</text>
        <dbReference type="Rhea" id="RHEA:46608"/>
        <dbReference type="Rhea" id="RHEA-COMP:11060"/>
        <dbReference type="Rhea" id="RHEA-COMP:11605"/>
        <dbReference type="ChEBI" id="CHEBI:15378"/>
        <dbReference type="ChEBI" id="CHEBI:30013"/>
        <dbReference type="ChEBI" id="CHEBI:30616"/>
        <dbReference type="ChEBI" id="CHEBI:61977"/>
        <dbReference type="ChEBI" id="CHEBI:456216"/>
        <dbReference type="EC" id="2.7.11.1"/>
    </reaction>
</comment>
<dbReference type="InterPro" id="IPR017441">
    <property type="entry name" value="Protein_kinase_ATP_BS"/>
</dbReference>
<evidence type="ECO:0000256" key="2">
    <source>
        <dbReference type="ARBA" id="ARBA00022527"/>
    </source>
</evidence>
<evidence type="ECO:0000256" key="5">
    <source>
        <dbReference type="ARBA" id="ARBA00022777"/>
    </source>
</evidence>
<proteinExistence type="inferred from homology"/>
<name>A0ABV2AIN0_9EUKA</name>
<comment type="similarity">
    <text evidence="10">Belongs to the protein kinase superfamily.</text>
</comment>
<keyword evidence="4 9" id="KW-0547">Nucleotide-binding</keyword>
<feature type="binding site" evidence="9">
    <location>
        <position position="84"/>
    </location>
    <ligand>
        <name>ATP</name>
        <dbReference type="ChEBI" id="CHEBI:30616"/>
    </ligand>
</feature>
<keyword evidence="14" id="KW-1185">Reference proteome</keyword>
<protein>
    <recommendedName>
        <fullName evidence="1">non-specific serine/threonine protein kinase</fullName>
        <ecNumber evidence="1">2.7.11.1</ecNumber>
    </recommendedName>
</protein>
<reference evidence="13 14" key="1">
    <citation type="journal article" date="2024" name="BMC Biol.">
        <title>Comparative genomics of Ascetosporea gives new insight into the evolutionary basis for animal parasitism in Rhizaria.</title>
        <authorList>
            <person name="Hiltunen Thoren M."/>
            <person name="Onut-Brannstrom I."/>
            <person name="Alfjorden A."/>
            <person name="Peckova H."/>
            <person name="Swords F."/>
            <person name="Hooper C."/>
            <person name="Holzer A.S."/>
            <person name="Bass D."/>
            <person name="Burki F."/>
        </authorList>
    </citation>
    <scope>NUCLEOTIDE SEQUENCE [LARGE SCALE GENOMIC DNA]</scope>
    <source>
        <strain evidence="13">20-A016</strain>
    </source>
</reference>
<gene>
    <name evidence="13" type="ORF">MHBO_001307</name>
</gene>
<dbReference type="Gene3D" id="1.10.510.10">
    <property type="entry name" value="Transferase(Phosphotransferase) domain 1"/>
    <property type="match status" value="1"/>
</dbReference>
<evidence type="ECO:0000313" key="13">
    <source>
        <dbReference type="EMBL" id="MES1919482.1"/>
    </source>
</evidence>
<keyword evidence="5" id="KW-0418">Kinase</keyword>
<keyword evidence="11" id="KW-0812">Transmembrane</keyword>
<sequence length="337" mass="38803">MIAGIAKHLLKQLLNFFISFLYSTSLLVFNTIRYFQSYLFGNKKTINFKKSNLKITILEQIGEGGYSFVYAAKDQTGRRFAVKKALVQSKEQKTQTDKEITTMKEFDSPYLLKLIDEKKEPHDSYLNFYNHFLLLPFIEQGSLQDILNKRIYSGNLFEEKTIFTIFGKICEGIRTLHDSEPPLAHRDIKLGNVLVDSVYNPFIMDFGSVSEARRQIRSREDAVELSDWASMHCTNAYRPPELLDCPSEIDVDERTDIWSLGCLLYGMAFGQSPFEDSGGTTSVTLAVFSGKIAFPEDNKYSKDFVKMVKWMVNLNAEERPFIKDVIERIKNLLNNHK</sequence>
<dbReference type="SMART" id="SM00220">
    <property type="entry name" value="S_TKc"/>
    <property type="match status" value="1"/>
</dbReference>
<evidence type="ECO:0000256" key="10">
    <source>
        <dbReference type="RuleBase" id="RU000304"/>
    </source>
</evidence>
<evidence type="ECO:0000259" key="12">
    <source>
        <dbReference type="PROSITE" id="PS50011"/>
    </source>
</evidence>
<dbReference type="SUPFAM" id="SSF56112">
    <property type="entry name" value="Protein kinase-like (PK-like)"/>
    <property type="match status" value="1"/>
</dbReference>
<feature type="transmembrane region" description="Helical" evidence="11">
    <location>
        <begin position="12"/>
        <end position="35"/>
    </location>
</feature>
<keyword evidence="2 10" id="KW-0723">Serine/threonine-protein kinase</keyword>
<evidence type="ECO:0000256" key="11">
    <source>
        <dbReference type="SAM" id="Phobius"/>
    </source>
</evidence>
<evidence type="ECO:0000256" key="9">
    <source>
        <dbReference type="PROSITE-ProRule" id="PRU10141"/>
    </source>
</evidence>
<evidence type="ECO:0000256" key="1">
    <source>
        <dbReference type="ARBA" id="ARBA00012513"/>
    </source>
</evidence>
<evidence type="ECO:0000256" key="6">
    <source>
        <dbReference type="ARBA" id="ARBA00022840"/>
    </source>
</evidence>
<dbReference type="Pfam" id="PF00069">
    <property type="entry name" value="Pkinase"/>
    <property type="match status" value="1"/>
</dbReference>
<dbReference type="PROSITE" id="PS50011">
    <property type="entry name" value="PROTEIN_KINASE_DOM"/>
    <property type="match status" value="1"/>
</dbReference>
<keyword evidence="3" id="KW-0808">Transferase</keyword>
<evidence type="ECO:0000256" key="8">
    <source>
        <dbReference type="ARBA" id="ARBA00048679"/>
    </source>
</evidence>
<comment type="caution">
    <text evidence="13">The sequence shown here is derived from an EMBL/GenBank/DDBJ whole genome shotgun (WGS) entry which is preliminary data.</text>
</comment>
<dbReference type="Proteomes" id="UP001439008">
    <property type="component" value="Unassembled WGS sequence"/>
</dbReference>
<evidence type="ECO:0000256" key="4">
    <source>
        <dbReference type="ARBA" id="ARBA00022741"/>
    </source>
</evidence>
<comment type="catalytic activity">
    <reaction evidence="8">
        <text>L-seryl-[protein] + ATP = O-phospho-L-seryl-[protein] + ADP + H(+)</text>
        <dbReference type="Rhea" id="RHEA:17989"/>
        <dbReference type="Rhea" id="RHEA-COMP:9863"/>
        <dbReference type="Rhea" id="RHEA-COMP:11604"/>
        <dbReference type="ChEBI" id="CHEBI:15378"/>
        <dbReference type="ChEBI" id="CHEBI:29999"/>
        <dbReference type="ChEBI" id="CHEBI:30616"/>
        <dbReference type="ChEBI" id="CHEBI:83421"/>
        <dbReference type="ChEBI" id="CHEBI:456216"/>
        <dbReference type="EC" id="2.7.11.1"/>
    </reaction>
</comment>
<dbReference type="InterPro" id="IPR052239">
    <property type="entry name" value="Ser/Thr-specific_kinases"/>
</dbReference>